<evidence type="ECO:0000313" key="10">
    <source>
        <dbReference type="Proteomes" id="UP001559623"/>
    </source>
</evidence>
<dbReference type="EMBL" id="JARVLH010000008">
    <property type="protein sequence ID" value="MEX5286119.1"/>
    <property type="molecule type" value="Genomic_DNA"/>
</dbReference>
<dbReference type="InterPro" id="IPR020539">
    <property type="entry name" value="RNase_P_CS"/>
</dbReference>
<dbReference type="PANTHER" id="PTHR33992:SF1">
    <property type="entry name" value="RIBONUCLEASE P PROTEIN COMPONENT"/>
    <property type="match status" value="1"/>
</dbReference>
<evidence type="ECO:0000256" key="8">
    <source>
        <dbReference type="NCBIfam" id="TIGR00188"/>
    </source>
</evidence>
<evidence type="ECO:0000256" key="3">
    <source>
        <dbReference type="ARBA" id="ARBA00022722"/>
    </source>
</evidence>
<keyword evidence="10" id="KW-1185">Reference proteome</keyword>
<dbReference type="NCBIfam" id="TIGR00188">
    <property type="entry name" value="rnpA"/>
    <property type="match status" value="1"/>
</dbReference>
<dbReference type="HAMAP" id="MF_00227">
    <property type="entry name" value="RNase_P"/>
    <property type="match status" value="1"/>
</dbReference>
<keyword evidence="5 7" id="KW-0378">Hydrolase</keyword>
<evidence type="ECO:0000313" key="9">
    <source>
        <dbReference type="EMBL" id="MEX5286119.1"/>
    </source>
</evidence>
<evidence type="ECO:0000256" key="1">
    <source>
        <dbReference type="ARBA" id="ARBA00002663"/>
    </source>
</evidence>
<dbReference type="InterPro" id="IPR000100">
    <property type="entry name" value="RNase_P"/>
</dbReference>
<comment type="function">
    <text evidence="1 7">RNaseP catalyzes the removal of the 5'-leader sequence from pre-tRNA to produce the mature 5'-terminus. It can also cleave other RNA substrates such as 4.5S RNA. The protein component plays an auxiliary but essential role in vivo by binding to the 5'-leader sequence and broadening the substrate specificity of the ribozyme.</text>
</comment>
<keyword evidence="6 7" id="KW-0694">RNA-binding</keyword>
<evidence type="ECO:0000256" key="6">
    <source>
        <dbReference type="ARBA" id="ARBA00022884"/>
    </source>
</evidence>
<keyword evidence="3 7" id="KW-0540">Nuclease</keyword>
<evidence type="ECO:0000256" key="4">
    <source>
        <dbReference type="ARBA" id="ARBA00022759"/>
    </source>
</evidence>
<dbReference type="InterPro" id="IPR014721">
    <property type="entry name" value="Ribsml_uS5_D2-typ_fold_subgr"/>
</dbReference>
<dbReference type="GO" id="GO:0004526">
    <property type="term" value="F:ribonuclease P activity"/>
    <property type="evidence" value="ECO:0007669"/>
    <property type="project" value="UniProtKB-EC"/>
</dbReference>
<comment type="catalytic activity">
    <reaction evidence="7">
        <text>Endonucleolytic cleavage of RNA, removing 5'-extranucleotides from tRNA precursor.</text>
        <dbReference type="EC" id="3.1.26.5"/>
    </reaction>
</comment>
<dbReference type="Pfam" id="PF00825">
    <property type="entry name" value="Ribonuclease_P"/>
    <property type="match status" value="1"/>
</dbReference>
<dbReference type="RefSeq" id="WP_368847841.1">
    <property type="nucleotide sequence ID" value="NZ_CP194411.1"/>
</dbReference>
<accession>A0ABV3X7E2</accession>
<dbReference type="SUPFAM" id="SSF54211">
    <property type="entry name" value="Ribosomal protein S5 domain 2-like"/>
    <property type="match status" value="1"/>
</dbReference>
<dbReference type="Gene3D" id="3.30.230.10">
    <property type="match status" value="1"/>
</dbReference>
<dbReference type="EC" id="3.1.26.5" evidence="7 8"/>
<dbReference type="InterPro" id="IPR020568">
    <property type="entry name" value="Ribosomal_Su5_D2-typ_SF"/>
</dbReference>
<gene>
    <name evidence="7 9" type="primary">rnpA</name>
    <name evidence="9" type="ORF">QCO44_10905</name>
</gene>
<comment type="subunit">
    <text evidence="7">Consists of a catalytic RNA component (M1 or rnpB) and a protein subunit.</text>
</comment>
<dbReference type="PANTHER" id="PTHR33992">
    <property type="entry name" value="RIBONUCLEASE P PROTEIN COMPONENT"/>
    <property type="match status" value="1"/>
</dbReference>
<keyword evidence="4 7" id="KW-0255">Endonuclease</keyword>
<protein>
    <recommendedName>
        <fullName evidence="7 8">Ribonuclease P protein component</fullName>
        <shortName evidence="7">RNase P protein</shortName>
        <shortName evidence="7">RNaseP protein</shortName>
        <ecNumber evidence="7 8">3.1.26.5</ecNumber>
    </recommendedName>
    <alternativeName>
        <fullName evidence="7">Protein C5</fullName>
    </alternativeName>
</protein>
<evidence type="ECO:0000256" key="2">
    <source>
        <dbReference type="ARBA" id="ARBA00022694"/>
    </source>
</evidence>
<name>A0ABV3X7E2_9FIRM</name>
<keyword evidence="2 7" id="KW-0819">tRNA processing</keyword>
<dbReference type="PROSITE" id="PS00648">
    <property type="entry name" value="RIBONUCLEASE_P"/>
    <property type="match status" value="1"/>
</dbReference>
<evidence type="ECO:0000256" key="5">
    <source>
        <dbReference type="ARBA" id="ARBA00022801"/>
    </source>
</evidence>
<proteinExistence type="inferred from homology"/>
<comment type="caution">
    <text evidence="9">The sequence shown here is derived from an EMBL/GenBank/DDBJ whole genome shotgun (WGS) entry which is preliminary data.</text>
</comment>
<sequence>MLGLPRNRILKKKKDFQAVYSRGKSHANRFLVLYVLRTASFSDRVGFAAGKKLGNAVVRNRVKRMLRECYRLHQHEIEGGLSLLLVGRKAAVDARCQDMEKAFLALAKKAGIMAEEEGSMGGKKRSGR</sequence>
<reference evidence="9 10" key="1">
    <citation type="submission" date="2023-04" db="EMBL/GenBank/DDBJ databases">
        <title>Genome Sequence of Selenomonas sputigena ATCC 33150.</title>
        <authorList>
            <person name="Miller D.P."/>
            <person name="Anvari S."/>
            <person name="Polson S.W."/>
            <person name="Macdonald M."/>
            <person name="Mcdowell J.V."/>
        </authorList>
    </citation>
    <scope>NUCLEOTIDE SEQUENCE [LARGE SCALE GENOMIC DNA]</scope>
    <source>
        <strain evidence="9 10">ATCC 33150</strain>
    </source>
</reference>
<comment type="similarity">
    <text evidence="7">Belongs to the RnpA family.</text>
</comment>
<evidence type="ECO:0000256" key="7">
    <source>
        <dbReference type="HAMAP-Rule" id="MF_00227"/>
    </source>
</evidence>
<dbReference type="Proteomes" id="UP001559623">
    <property type="component" value="Unassembled WGS sequence"/>
</dbReference>
<organism evidence="9 10">
    <name type="scientific">Selenomonas sputigena</name>
    <dbReference type="NCBI Taxonomy" id="69823"/>
    <lineage>
        <taxon>Bacteria</taxon>
        <taxon>Bacillati</taxon>
        <taxon>Bacillota</taxon>
        <taxon>Negativicutes</taxon>
        <taxon>Selenomonadales</taxon>
        <taxon>Selenomonadaceae</taxon>
        <taxon>Selenomonas</taxon>
    </lineage>
</organism>